<dbReference type="Pfam" id="PF07645">
    <property type="entry name" value="EGF_CA"/>
    <property type="match status" value="2"/>
</dbReference>
<keyword evidence="3" id="KW-0597">Phosphoprotein</keyword>
<dbReference type="SMART" id="SM00034">
    <property type="entry name" value="CLECT"/>
    <property type="match status" value="1"/>
</dbReference>
<accession>A0A4D9EDB4</accession>
<dbReference type="SMART" id="SM00179">
    <property type="entry name" value="EGF_CA"/>
    <property type="match status" value="5"/>
</dbReference>
<feature type="domain" description="EGF-like" evidence="15">
    <location>
        <begin position="362"/>
        <end position="401"/>
    </location>
</feature>
<dbReference type="PANTHER" id="PTHR14789:SF8">
    <property type="entry name" value="C-TYPE LECTIN DOMAIN FAMILY 14 MEMBER A PRECURSOR-RELATED"/>
    <property type="match status" value="1"/>
</dbReference>
<feature type="domain" description="EGF-like" evidence="15">
    <location>
        <begin position="323"/>
        <end position="361"/>
    </location>
</feature>
<reference evidence="17 18" key="1">
    <citation type="submission" date="2019-04" db="EMBL/GenBank/DDBJ databases">
        <title>Draft genome of the big-headed turtle Platysternon megacephalum.</title>
        <authorList>
            <person name="Gong S."/>
        </authorList>
    </citation>
    <scope>NUCLEOTIDE SEQUENCE [LARGE SCALE GENOMIC DNA]</scope>
    <source>
        <strain evidence="17">DO16091913</strain>
        <tissue evidence="17">Muscle</tissue>
    </source>
</reference>
<dbReference type="Pfam" id="PF12662">
    <property type="entry name" value="cEGF"/>
    <property type="match status" value="1"/>
</dbReference>
<dbReference type="Pfam" id="PF00059">
    <property type="entry name" value="Lectin_C"/>
    <property type="match status" value="1"/>
</dbReference>
<dbReference type="PROSITE" id="PS01187">
    <property type="entry name" value="EGF_CA"/>
    <property type="match status" value="2"/>
</dbReference>
<proteinExistence type="predicted"/>
<evidence type="ECO:0000256" key="14">
    <source>
        <dbReference type="SAM" id="Phobius"/>
    </source>
</evidence>
<keyword evidence="4 14" id="KW-0812">Transmembrane</keyword>
<comment type="subcellular location">
    <subcellularLocation>
        <location evidence="1">Membrane</location>
        <topology evidence="1">Single-pass type I membrane protein</topology>
    </subcellularLocation>
</comment>
<keyword evidence="7" id="KW-0677">Repeat</keyword>
<keyword evidence="18" id="KW-1185">Reference proteome</keyword>
<feature type="transmembrane region" description="Helical" evidence="14">
    <location>
        <begin position="564"/>
        <end position="588"/>
    </location>
</feature>
<keyword evidence="2 12" id="KW-0245">EGF-like domain</keyword>
<evidence type="ECO:0000256" key="11">
    <source>
        <dbReference type="ARBA" id="ARBA00023180"/>
    </source>
</evidence>
<evidence type="ECO:0000256" key="12">
    <source>
        <dbReference type="PROSITE-ProRule" id="PRU00076"/>
    </source>
</evidence>
<dbReference type="InterPro" id="IPR013032">
    <property type="entry name" value="EGF-like_CS"/>
</dbReference>
<dbReference type="SUPFAM" id="SSF57184">
    <property type="entry name" value="Growth factor receptor domain"/>
    <property type="match status" value="2"/>
</dbReference>
<name>A0A4D9EDB4_9SAUR</name>
<feature type="domain" description="EGF-like" evidence="15">
    <location>
        <begin position="442"/>
        <end position="480"/>
    </location>
</feature>
<dbReference type="InterPro" id="IPR049883">
    <property type="entry name" value="NOTCH1_EGF-like"/>
</dbReference>
<feature type="region of interest" description="Disordered" evidence="13">
    <location>
        <begin position="487"/>
        <end position="554"/>
    </location>
</feature>
<evidence type="ECO:0000259" key="15">
    <source>
        <dbReference type="PROSITE" id="PS50026"/>
    </source>
</evidence>
<dbReference type="PROSITE" id="PS50041">
    <property type="entry name" value="C_TYPE_LECTIN_2"/>
    <property type="match status" value="1"/>
</dbReference>
<dbReference type="InterPro" id="IPR000742">
    <property type="entry name" value="EGF"/>
</dbReference>
<evidence type="ECO:0000313" key="18">
    <source>
        <dbReference type="Proteomes" id="UP000297703"/>
    </source>
</evidence>
<dbReference type="InterPro" id="IPR016187">
    <property type="entry name" value="CTDL_fold"/>
</dbReference>
<dbReference type="PROSITE" id="PS00010">
    <property type="entry name" value="ASX_HYDROXYL"/>
    <property type="match status" value="4"/>
</dbReference>
<evidence type="ECO:0000259" key="16">
    <source>
        <dbReference type="PROSITE" id="PS50041"/>
    </source>
</evidence>
<evidence type="ECO:0000256" key="3">
    <source>
        <dbReference type="ARBA" id="ARBA00022553"/>
    </source>
</evidence>
<evidence type="ECO:0000256" key="7">
    <source>
        <dbReference type="ARBA" id="ARBA00022737"/>
    </source>
</evidence>
<dbReference type="CDD" id="cd00054">
    <property type="entry name" value="EGF_CA"/>
    <property type="match status" value="4"/>
</dbReference>
<comment type="caution">
    <text evidence="17">The sequence shown here is derived from an EMBL/GenBank/DDBJ whole genome shotgun (WGS) entry which is preliminary data.</text>
</comment>
<evidence type="ECO:0000313" key="17">
    <source>
        <dbReference type="EMBL" id="TFK08719.1"/>
    </source>
</evidence>
<dbReference type="EMBL" id="QXTE01000065">
    <property type="protein sequence ID" value="TFK08719.1"/>
    <property type="molecule type" value="Genomic_DNA"/>
</dbReference>
<sequence>MCVPCMSHLCIWCLGQQQQQHRSCRSPPDQTKASMGIALYFVGQVLLWGVPSWASDEAEALCARTACYTIHWGKHNWMDAQEKCKINGGNLVTMKSQDEALLVQDLLAKLPRREAGPEGQARLWIGLHREKGKCYQQHQLLKGFSWASGGEDTDYTRWLQEPRGTCTGRRCVSLHWNTTDPSSPGLGWADGPCSRSSARAQGYLCKFSFQGMCRQLALAGPGSVTYTTPFGLHSASLAAVPFGSQAAVSCQGQAQGPFLVCRAQAGGGFEWSSPGPLCASPRHGCTYSNGGCQHQCLELAGGSFRCACRPGYQLGGDLLSCSPVDHCSSQPCQGECLDLPGSFECRCPAGYALAGDGVSCGDVDECLGEPCQEGCVNTPGSFLCTCPPGYEPWGPGGRRCRDVDECTQGAPCAQLCTNTPGSFLCACRPGYQRGRDGASCRDVDECLGEPCQEGCVNQPGSYQCLCPPGWALAPNGISCLSAAGPTTPGSAAPSLRPPGEEEHPPGTHPATESPAPRSDPTLRAQPGGAEPRTLQPAAVSSAAEAGEPMMKPDADQATDGPKLLLYYILGSVVVILLLMAFALGLLIYRKRKARKEKKKARSATDNYCWVLEQAEKKAVDNDYSRSQSLQPPVTCVAWTGLERDQTWRVSERE</sequence>
<dbReference type="InterPro" id="IPR009030">
    <property type="entry name" value="Growth_fac_rcpt_cys_sf"/>
</dbReference>
<organism evidence="17 18">
    <name type="scientific">Platysternon megacephalum</name>
    <name type="common">big-headed turtle</name>
    <dbReference type="NCBI Taxonomy" id="55544"/>
    <lineage>
        <taxon>Eukaryota</taxon>
        <taxon>Metazoa</taxon>
        <taxon>Chordata</taxon>
        <taxon>Craniata</taxon>
        <taxon>Vertebrata</taxon>
        <taxon>Euteleostomi</taxon>
        <taxon>Archelosauria</taxon>
        <taxon>Testudinata</taxon>
        <taxon>Testudines</taxon>
        <taxon>Cryptodira</taxon>
        <taxon>Durocryptodira</taxon>
        <taxon>Testudinoidea</taxon>
        <taxon>Platysternidae</taxon>
        <taxon>Platysternon</taxon>
    </lineage>
</organism>
<dbReference type="Gene3D" id="2.10.25.10">
    <property type="entry name" value="Laminin"/>
    <property type="match status" value="5"/>
</dbReference>
<keyword evidence="5" id="KW-0732">Signal</keyword>
<dbReference type="Proteomes" id="UP000297703">
    <property type="component" value="Unassembled WGS sequence"/>
</dbReference>
<protein>
    <submittedName>
        <fullName evidence="17">Sodium-coupled neutral amino acid transporter 1</fullName>
    </submittedName>
</protein>
<dbReference type="OrthoDB" id="10045365at2759"/>
<feature type="domain" description="C-type lectin" evidence="16">
    <location>
        <begin position="63"/>
        <end position="195"/>
    </location>
</feature>
<feature type="domain" description="EGF-like" evidence="15">
    <location>
        <begin position="402"/>
        <end position="441"/>
    </location>
</feature>
<evidence type="ECO:0000256" key="13">
    <source>
        <dbReference type="SAM" id="MobiDB-lite"/>
    </source>
</evidence>
<keyword evidence="10 12" id="KW-1015">Disulfide bond</keyword>
<dbReference type="InterPro" id="IPR051505">
    <property type="entry name" value="C-type_lectin_domain"/>
</dbReference>
<dbReference type="STRING" id="55544.A0A4D9EDB4"/>
<dbReference type="Gene3D" id="3.10.100.10">
    <property type="entry name" value="Mannose-Binding Protein A, subunit A"/>
    <property type="match status" value="1"/>
</dbReference>
<dbReference type="InterPro" id="IPR057350">
    <property type="entry name" value="THBD"/>
</dbReference>
<keyword evidence="11" id="KW-0325">Glycoprotein</keyword>
<dbReference type="Pfam" id="PF14670">
    <property type="entry name" value="FXa_inhibition"/>
    <property type="match status" value="1"/>
</dbReference>
<keyword evidence="9 14" id="KW-0472">Membrane</keyword>
<dbReference type="SMART" id="SM00181">
    <property type="entry name" value="EGF"/>
    <property type="match status" value="5"/>
</dbReference>
<dbReference type="GO" id="GO:0005509">
    <property type="term" value="F:calcium ion binding"/>
    <property type="evidence" value="ECO:0007669"/>
    <property type="project" value="InterPro"/>
</dbReference>
<keyword evidence="6" id="KW-0430">Lectin</keyword>
<evidence type="ECO:0000256" key="8">
    <source>
        <dbReference type="ARBA" id="ARBA00022989"/>
    </source>
</evidence>
<dbReference type="AlphaFoldDB" id="A0A4D9EDB4"/>
<dbReference type="InterPro" id="IPR001304">
    <property type="entry name" value="C-type_lectin-like"/>
</dbReference>
<dbReference type="GO" id="GO:0030246">
    <property type="term" value="F:carbohydrate binding"/>
    <property type="evidence" value="ECO:0007669"/>
    <property type="project" value="UniProtKB-KW"/>
</dbReference>
<dbReference type="InterPro" id="IPR016186">
    <property type="entry name" value="C-type_lectin-like/link_sf"/>
</dbReference>
<dbReference type="PROSITE" id="PS01186">
    <property type="entry name" value="EGF_2"/>
    <property type="match status" value="4"/>
</dbReference>
<evidence type="ECO:0000256" key="10">
    <source>
        <dbReference type="ARBA" id="ARBA00023157"/>
    </source>
</evidence>
<keyword evidence="8 14" id="KW-1133">Transmembrane helix</keyword>
<dbReference type="Pfam" id="PF25444">
    <property type="entry name" value="THBD"/>
    <property type="match status" value="1"/>
</dbReference>
<evidence type="ECO:0000256" key="1">
    <source>
        <dbReference type="ARBA" id="ARBA00004479"/>
    </source>
</evidence>
<evidence type="ECO:0000256" key="2">
    <source>
        <dbReference type="ARBA" id="ARBA00022536"/>
    </source>
</evidence>
<dbReference type="FunFam" id="2.10.25.10:FF:000038">
    <property type="entry name" value="Fibrillin 2"/>
    <property type="match status" value="1"/>
</dbReference>
<dbReference type="SUPFAM" id="SSF56436">
    <property type="entry name" value="C-type lectin-like"/>
    <property type="match status" value="1"/>
</dbReference>
<dbReference type="InterPro" id="IPR018097">
    <property type="entry name" value="EGF_Ca-bd_CS"/>
</dbReference>
<evidence type="ECO:0000256" key="5">
    <source>
        <dbReference type="ARBA" id="ARBA00022729"/>
    </source>
</evidence>
<reference evidence="17 18" key="2">
    <citation type="submission" date="2019-04" db="EMBL/GenBank/DDBJ databases">
        <title>The genome sequence of big-headed turtle.</title>
        <authorList>
            <person name="Gong S."/>
        </authorList>
    </citation>
    <scope>NUCLEOTIDE SEQUENCE [LARGE SCALE GENOMIC DNA]</scope>
    <source>
        <strain evidence="17">DO16091913</strain>
        <tissue evidence="17">Muscle</tissue>
    </source>
</reference>
<dbReference type="InterPro" id="IPR026823">
    <property type="entry name" value="cEGF"/>
</dbReference>
<evidence type="ECO:0000256" key="6">
    <source>
        <dbReference type="ARBA" id="ARBA00022734"/>
    </source>
</evidence>
<evidence type="ECO:0000256" key="4">
    <source>
        <dbReference type="ARBA" id="ARBA00022692"/>
    </source>
</evidence>
<comment type="caution">
    <text evidence="12">Lacks conserved residue(s) required for the propagation of feature annotation.</text>
</comment>
<dbReference type="FunFam" id="2.10.25.10:FF:000017">
    <property type="entry name" value="latent-transforming growth factor beta-binding protein 4 isoform X1"/>
    <property type="match status" value="1"/>
</dbReference>
<dbReference type="FunFam" id="2.10.25.10:FF:000119">
    <property type="entry name" value="vitamin K-dependent protein S"/>
    <property type="match status" value="1"/>
</dbReference>
<feature type="disulfide bond" evidence="12">
    <location>
        <begin position="406"/>
        <end position="416"/>
    </location>
</feature>
<dbReference type="PROSITE" id="PS50026">
    <property type="entry name" value="EGF_3"/>
    <property type="match status" value="4"/>
</dbReference>
<dbReference type="Pfam" id="PF12661">
    <property type="entry name" value="hEGF"/>
    <property type="match status" value="1"/>
</dbReference>
<dbReference type="InterPro" id="IPR000152">
    <property type="entry name" value="EGF-type_Asp/Asn_hydroxyl_site"/>
</dbReference>
<dbReference type="InterPro" id="IPR001881">
    <property type="entry name" value="EGF-like_Ca-bd_dom"/>
</dbReference>
<gene>
    <name evidence="17" type="ORF">DR999_PMT08320</name>
</gene>
<evidence type="ECO:0000256" key="9">
    <source>
        <dbReference type="ARBA" id="ARBA00023136"/>
    </source>
</evidence>
<dbReference type="GO" id="GO:0016020">
    <property type="term" value="C:membrane"/>
    <property type="evidence" value="ECO:0007669"/>
    <property type="project" value="UniProtKB-SubCell"/>
</dbReference>
<dbReference type="PANTHER" id="PTHR14789">
    <property type="entry name" value="CHONDROLECTIN VARIANT CHODLFDELTAE"/>
    <property type="match status" value="1"/>
</dbReference>